<evidence type="ECO:0000256" key="2">
    <source>
        <dbReference type="ARBA" id="ARBA00008114"/>
    </source>
</evidence>
<dbReference type="Proteomes" id="UP000177171">
    <property type="component" value="Unassembled WGS sequence"/>
</dbReference>
<dbReference type="PANTHER" id="PTHR43840:SF15">
    <property type="entry name" value="MITOCHONDRIAL METAL TRANSPORTER 1-RELATED"/>
    <property type="match status" value="1"/>
</dbReference>
<keyword evidence="3" id="KW-0813">Transport</keyword>
<keyword evidence="4 7" id="KW-0812">Transmembrane</keyword>
<comment type="subcellular location">
    <subcellularLocation>
        <location evidence="1">Membrane</location>
        <topology evidence="1">Multi-pass membrane protein</topology>
    </subcellularLocation>
</comment>
<dbReference type="GO" id="GO:0006882">
    <property type="term" value="P:intracellular zinc ion homeostasis"/>
    <property type="evidence" value="ECO:0007669"/>
    <property type="project" value="TreeGrafter"/>
</dbReference>
<dbReference type="InterPro" id="IPR027469">
    <property type="entry name" value="Cation_efflux_TMD_sf"/>
</dbReference>
<dbReference type="SUPFAM" id="SSF161111">
    <property type="entry name" value="Cation efflux protein transmembrane domain-like"/>
    <property type="match status" value="1"/>
</dbReference>
<dbReference type="Pfam" id="PF16916">
    <property type="entry name" value="ZT_dimer"/>
    <property type="match status" value="1"/>
</dbReference>
<keyword evidence="6 7" id="KW-0472">Membrane</keyword>
<organism evidence="10 11">
    <name type="scientific">Candidatus Sungbacteria bacterium RIFCSPLOWO2_12_FULL_41_11</name>
    <dbReference type="NCBI Taxonomy" id="1802286"/>
    <lineage>
        <taxon>Bacteria</taxon>
        <taxon>Candidatus Sungiibacteriota</taxon>
    </lineage>
</organism>
<dbReference type="GO" id="GO:0015086">
    <property type="term" value="F:cadmium ion transmembrane transporter activity"/>
    <property type="evidence" value="ECO:0007669"/>
    <property type="project" value="TreeGrafter"/>
</dbReference>
<feature type="transmembrane region" description="Helical" evidence="7">
    <location>
        <begin position="119"/>
        <end position="140"/>
    </location>
</feature>
<comment type="similarity">
    <text evidence="2">Belongs to the cation diffusion facilitator (CDF) transporter (TC 2.A.4) family.</text>
</comment>
<protein>
    <submittedName>
        <fullName evidence="10">Uncharacterized protein</fullName>
    </submittedName>
</protein>
<dbReference type="InterPro" id="IPR036837">
    <property type="entry name" value="Cation_efflux_CTD_sf"/>
</dbReference>
<dbReference type="InterPro" id="IPR050291">
    <property type="entry name" value="CDF_Transporter"/>
</dbReference>
<evidence type="ECO:0000259" key="9">
    <source>
        <dbReference type="Pfam" id="PF16916"/>
    </source>
</evidence>
<dbReference type="PANTHER" id="PTHR43840">
    <property type="entry name" value="MITOCHONDRIAL METAL TRANSPORTER 1-RELATED"/>
    <property type="match status" value="1"/>
</dbReference>
<evidence type="ECO:0000256" key="1">
    <source>
        <dbReference type="ARBA" id="ARBA00004141"/>
    </source>
</evidence>
<dbReference type="Gene3D" id="1.20.1510.10">
    <property type="entry name" value="Cation efflux protein transmembrane domain"/>
    <property type="match status" value="1"/>
</dbReference>
<evidence type="ECO:0000256" key="7">
    <source>
        <dbReference type="SAM" id="Phobius"/>
    </source>
</evidence>
<dbReference type="SUPFAM" id="SSF160240">
    <property type="entry name" value="Cation efflux protein cytoplasmic domain-like"/>
    <property type="match status" value="1"/>
</dbReference>
<sequence length="310" mass="34394">MVNTSLVSDEIANKKSWVLKFTLILNIAVSVLKIITGLFTGLLNLVADGIHSGLDSVSNYIGIHVIRISKKPADENYPYGYSRFETAGVMAICIFLGIAFVEIVHLAIERIINPATISFGPLTFIVVAISIAINIFVAIYEKNKAKELESDFLEGDAEHTLSDVGISVSVLIGLILIKFGWMIFDPVITGIIALFIFRSFWKNFTGAIATLCDAAVVPEDEIKTFVTSISGVKFCHAIRSRGRKDAFFMDIHIGVHSKMSIEAAHDNISHRVKLALRERYPKLICANIQIEPDNESSRNRVKSVFKEKDY</sequence>
<accession>A0A1G2LLS7</accession>
<dbReference type="InterPro" id="IPR058533">
    <property type="entry name" value="Cation_efflux_TM"/>
</dbReference>
<feature type="transmembrane region" description="Helical" evidence="7">
    <location>
        <begin position="170"/>
        <end position="197"/>
    </location>
</feature>
<dbReference type="InterPro" id="IPR027470">
    <property type="entry name" value="Cation_efflux_CTD"/>
</dbReference>
<evidence type="ECO:0000259" key="8">
    <source>
        <dbReference type="Pfam" id="PF01545"/>
    </source>
</evidence>
<dbReference type="GO" id="GO:0005886">
    <property type="term" value="C:plasma membrane"/>
    <property type="evidence" value="ECO:0007669"/>
    <property type="project" value="TreeGrafter"/>
</dbReference>
<evidence type="ECO:0000256" key="6">
    <source>
        <dbReference type="ARBA" id="ARBA00023136"/>
    </source>
</evidence>
<feature type="domain" description="Cation efflux protein cytoplasmic" evidence="9">
    <location>
        <begin position="220"/>
        <end position="292"/>
    </location>
</feature>
<keyword evidence="5 7" id="KW-1133">Transmembrane helix</keyword>
<dbReference type="NCBIfam" id="TIGR01297">
    <property type="entry name" value="CDF"/>
    <property type="match status" value="1"/>
</dbReference>
<gene>
    <name evidence="10" type="ORF">A3G49_04735</name>
</gene>
<feature type="transmembrane region" description="Helical" evidence="7">
    <location>
        <begin position="21"/>
        <end position="47"/>
    </location>
</feature>
<dbReference type="EMBL" id="MHQY01000045">
    <property type="protein sequence ID" value="OHA12588.1"/>
    <property type="molecule type" value="Genomic_DNA"/>
</dbReference>
<proteinExistence type="inferred from homology"/>
<dbReference type="GO" id="GO:0015341">
    <property type="term" value="F:zinc efflux antiporter activity"/>
    <property type="evidence" value="ECO:0007669"/>
    <property type="project" value="TreeGrafter"/>
</dbReference>
<dbReference type="GO" id="GO:0015093">
    <property type="term" value="F:ferrous iron transmembrane transporter activity"/>
    <property type="evidence" value="ECO:0007669"/>
    <property type="project" value="TreeGrafter"/>
</dbReference>
<dbReference type="InterPro" id="IPR002524">
    <property type="entry name" value="Cation_efflux"/>
</dbReference>
<evidence type="ECO:0000256" key="4">
    <source>
        <dbReference type="ARBA" id="ARBA00022692"/>
    </source>
</evidence>
<evidence type="ECO:0000256" key="5">
    <source>
        <dbReference type="ARBA" id="ARBA00022989"/>
    </source>
</evidence>
<dbReference type="Gene3D" id="3.30.70.1350">
    <property type="entry name" value="Cation efflux protein, cytoplasmic domain"/>
    <property type="match status" value="1"/>
</dbReference>
<dbReference type="Pfam" id="PF01545">
    <property type="entry name" value="Cation_efflux"/>
    <property type="match status" value="1"/>
</dbReference>
<evidence type="ECO:0000256" key="3">
    <source>
        <dbReference type="ARBA" id="ARBA00022448"/>
    </source>
</evidence>
<evidence type="ECO:0000313" key="11">
    <source>
        <dbReference type="Proteomes" id="UP000177171"/>
    </source>
</evidence>
<reference evidence="10 11" key="1">
    <citation type="journal article" date="2016" name="Nat. Commun.">
        <title>Thousands of microbial genomes shed light on interconnected biogeochemical processes in an aquifer system.</title>
        <authorList>
            <person name="Anantharaman K."/>
            <person name="Brown C.T."/>
            <person name="Hug L.A."/>
            <person name="Sharon I."/>
            <person name="Castelle C.J."/>
            <person name="Probst A.J."/>
            <person name="Thomas B.C."/>
            <person name="Singh A."/>
            <person name="Wilkins M.J."/>
            <person name="Karaoz U."/>
            <person name="Brodie E.L."/>
            <person name="Williams K.H."/>
            <person name="Hubbard S.S."/>
            <person name="Banfield J.F."/>
        </authorList>
    </citation>
    <scope>NUCLEOTIDE SEQUENCE [LARGE SCALE GENOMIC DNA]</scope>
</reference>
<evidence type="ECO:0000313" key="10">
    <source>
        <dbReference type="EMBL" id="OHA12588.1"/>
    </source>
</evidence>
<dbReference type="AlphaFoldDB" id="A0A1G2LLS7"/>
<name>A0A1G2LLS7_9BACT</name>
<comment type="caution">
    <text evidence="10">The sequence shown here is derived from an EMBL/GenBank/DDBJ whole genome shotgun (WGS) entry which is preliminary data.</text>
</comment>
<feature type="domain" description="Cation efflux protein transmembrane" evidence="8">
    <location>
        <begin position="21"/>
        <end position="211"/>
    </location>
</feature>
<feature type="transmembrane region" description="Helical" evidence="7">
    <location>
        <begin position="87"/>
        <end position="107"/>
    </location>
</feature>